<dbReference type="EC" id="3.1.-.-" evidence="2"/>
<accession>A0A0W0WIT2</accession>
<dbReference type="EMBL" id="LNYO01000027">
    <property type="protein sequence ID" value="KTD32208.1"/>
    <property type="molecule type" value="Genomic_DNA"/>
</dbReference>
<dbReference type="Proteomes" id="UP000054725">
    <property type="component" value="Unassembled WGS sequence"/>
</dbReference>
<keyword evidence="3" id="KW-1185">Reference proteome</keyword>
<reference evidence="2 3" key="1">
    <citation type="submission" date="2015-11" db="EMBL/GenBank/DDBJ databases">
        <title>Genomic analysis of 38 Legionella species identifies large and diverse effector repertoires.</title>
        <authorList>
            <person name="Burstein D."/>
            <person name="Amaro F."/>
            <person name="Zusman T."/>
            <person name="Lifshitz Z."/>
            <person name="Cohen O."/>
            <person name="Gilbert J.A."/>
            <person name="Pupko T."/>
            <person name="Shuman H.A."/>
            <person name="Segal G."/>
        </authorList>
    </citation>
    <scope>NUCLEOTIDE SEQUENCE [LARGE SCALE GENOMIC DNA]</scope>
    <source>
        <strain evidence="2 3">ATCC 49506</strain>
    </source>
</reference>
<dbReference type="STRING" id="45070.Lnau_3119"/>
<comment type="caution">
    <text evidence="2">The sequence shown here is derived from an EMBL/GenBank/DDBJ whole genome shotgun (WGS) entry which is preliminary data.</text>
</comment>
<dbReference type="GO" id="GO:0004519">
    <property type="term" value="F:endonuclease activity"/>
    <property type="evidence" value="ECO:0007669"/>
    <property type="project" value="UniProtKB-KW"/>
</dbReference>
<dbReference type="AlphaFoldDB" id="A0A0W0WIT2"/>
<evidence type="ECO:0000313" key="3">
    <source>
        <dbReference type="Proteomes" id="UP000054725"/>
    </source>
</evidence>
<protein>
    <submittedName>
        <fullName evidence="2">T-DNA border endonuclease virD2</fullName>
        <ecNumber evidence="2">3.1.-.-</ecNumber>
    </submittedName>
</protein>
<dbReference type="Gene3D" id="3.30.930.30">
    <property type="match status" value="1"/>
</dbReference>
<dbReference type="OrthoDB" id="7173932at2"/>
<dbReference type="Pfam" id="PF03432">
    <property type="entry name" value="Relaxase"/>
    <property type="match status" value="1"/>
</dbReference>
<dbReference type="InterPro" id="IPR005094">
    <property type="entry name" value="Endonuclease_MobA/VirD2"/>
</dbReference>
<proteinExistence type="predicted"/>
<evidence type="ECO:0000259" key="1">
    <source>
        <dbReference type="Pfam" id="PF03432"/>
    </source>
</evidence>
<sequence length="388" mass="44652">MITMNDDLEDGLLDDAGKSRRFIHSHAYNENDNAHSVKSSKKTIQKRTRITKEIKYGYHTASNSSQYELSTADLIRIASGYKQAILKITSFGKGLDKIYKHLAYITRDFDLPAEDQEQSLIHSAEESNDLLSSWNAIYFDHHKNSRNTMHMVLSAPPNTCRDRFKQLTREFLQEEFGGQHDYLFVAHNDTEHPHIHSVICLRSVEGYKLNPRKQYLHLLRKNFAKKCREHGLMVEASRRFERGLAGQSLKSPLVQMRNRNVIPAVDKALAKRVQEELLSKQSADTGKEQRQLRNHAVKNRFYKTAKKLFEQHTKNADSPNKDNSLMTAKLLLDFSKHFPSEMSKDELLKEKFIAKSSSLTKDSNFLGLYPAKNQLNKNSRDLGLGETD</sequence>
<dbReference type="GO" id="GO:0016787">
    <property type="term" value="F:hydrolase activity"/>
    <property type="evidence" value="ECO:0007669"/>
    <property type="project" value="UniProtKB-KW"/>
</dbReference>
<name>A0A0W0WIT2_9GAMM</name>
<keyword evidence="2" id="KW-0540">Nuclease</keyword>
<dbReference type="PATRIC" id="fig|45070.6.peg.3293"/>
<gene>
    <name evidence="2" type="primary">virD2</name>
    <name evidence="2" type="ORF">Lnau_3119</name>
</gene>
<dbReference type="RefSeq" id="WP_058506094.1">
    <property type="nucleotide sequence ID" value="NZ_CAAAIF010000015.1"/>
</dbReference>
<evidence type="ECO:0000313" key="2">
    <source>
        <dbReference type="EMBL" id="KTD32208.1"/>
    </source>
</evidence>
<organism evidence="2 3">
    <name type="scientific">Legionella nautarum</name>
    <dbReference type="NCBI Taxonomy" id="45070"/>
    <lineage>
        <taxon>Bacteria</taxon>
        <taxon>Pseudomonadati</taxon>
        <taxon>Pseudomonadota</taxon>
        <taxon>Gammaproteobacteria</taxon>
        <taxon>Legionellales</taxon>
        <taxon>Legionellaceae</taxon>
        <taxon>Legionella</taxon>
    </lineage>
</organism>
<feature type="domain" description="MobA/VirD2-like nuclease" evidence="1">
    <location>
        <begin position="117"/>
        <end position="232"/>
    </location>
</feature>
<keyword evidence="2" id="KW-0378">Hydrolase</keyword>
<keyword evidence="2" id="KW-0255">Endonuclease</keyword>